<dbReference type="SUPFAM" id="SSF56219">
    <property type="entry name" value="DNase I-like"/>
    <property type="match status" value="1"/>
</dbReference>
<comment type="caution">
    <text evidence="2">The sequence shown here is derived from an EMBL/GenBank/DDBJ whole genome shotgun (WGS) entry which is preliminary data.</text>
</comment>
<reference evidence="2 3" key="1">
    <citation type="journal article" date="2023" name="BMC Biotechnol.">
        <title>Vitis rotundifolia cv Carlos genome sequencing.</title>
        <authorList>
            <person name="Huff M."/>
            <person name="Hulse-Kemp A."/>
            <person name="Scheffler B."/>
            <person name="Youngblood R."/>
            <person name="Simpson S."/>
            <person name="Babiker E."/>
            <person name="Staton M."/>
        </authorList>
    </citation>
    <scope>NUCLEOTIDE SEQUENCE [LARGE SCALE GENOMIC DNA]</scope>
    <source>
        <tissue evidence="2">Leaf</tissue>
    </source>
</reference>
<dbReference type="InterPro" id="IPR043502">
    <property type="entry name" value="DNA/RNA_pol_sf"/>
</dbReference>
<dbReference type="InterPro" id="IPR005135">
    <property type="entry name" value="Endo/exonuclease/phosphatase"/>
</dbReference>
<dbReference type="Gene3D" id="3.60.10.10">
    <property type="entry name" value="Endonuclease/exonuclease/phosphatase"/>
    <property type="match status" value="1"/>
</dbReference>
<protein>
    <recommendedName>
        <fullName evidence="1">Reverse transcriptase domain-containing protein</fullName>
    </recommendedName>
</protein>
<dbReference type="Pfam" id="PF00078">
    <property type="entry name" value="RVT_1"/>
    <property type="match status" value="1"/>
</dbReference>
<dbReference type="CDD" id="cd01650">
    <property type="entry name" value="RT_nLTR_like"/>
    <property type="match status" value="1"/>
</dbReference>
<gene>
    <name evidence="2" type="ORF">PVL29_004489</name>
</gene>
<sequence length="906" mass="103595">MTEGVVRSLGSGRFLDWGAMGAQGTAGGILVCWDKRSLDLLEMEVGQFSISCRLRNVEDGLVWIFTGVYGPFFRKERETLWEELGAIRGIWDDPWCLGGDFNVTLSQWERSSQGHLNGAMRRFAQVADDLDLLDLPLQGGLFSWSGGRNNQSWARLDRFLVSQSWLDLFKGVVQCRLSRPTSDHFPILLKGGGLSRGPSPFRFENMWLKTEGFKELLRDWWQGAGGSGRASFRLASKLKAMKEKIKAWNRDVFGRLEVNKSSALQQVEFWDRVEDERGLTVGETELKNEAKENFKKWVLLEETHWRQVSRELWLKEGNKNTGFFHRMANAHWRNNSVDRIKINGVEVVEEQEVREGIPGWRVDIEGLHLQRLNHNEAEALELPFTEEEIHSALMEMNGDKAPGLDGFTVAFWQFCWDFVKEEVLELFKEFHDQNSFARSLNTTFLVLIPKKGGAEDLGDFRPISLLGGLYKLLAKVLANRLKQVIGKVVSADQNAFVRGRQILDASLIANEVVDYWQKRKEQGLVCKLDIEKAFDSINWNFLMKVMTKMGFGSRWLAWIWWCISSTTFSILVNGTPAGFFPSSRGLRQGDPISPYLFILGMEVLSALINRAVKGGFISGCRLRGSGGMEMNVSHLLFADDTIIFCEARKEYMTYLGWILAWFEVTSGLKINLAKSELIPVGEVADIEDMAVELGCRVGVLPSKYLGLPLGAHHKALSMWDGVEERMRRRLALWKRQYLSKGGRITLIKSTLANIPIYQLSLFRMPKSVVKRLEKFQRDFLWGGGSLERKIHLINWEVVCTQKEKGSLGIRKIVLLNKVLLGKWIWRFASEKELLWKKVVGVKYGLEGFSWRTNEARGCYGVGVWKEIMKEANWCWANMEFKVGRGSRVKFWTDHWCGNTTLSQTFP</sequence>
<dbReference type="SUPFAM" id="SSF56672">
    <property type="entry name" value="DNA/RNA polymerases"/>
    <property type="match status" value="1"/>
</dbReference>
<dbReference type="PROSITE" id="PS50878">
    <property type="entry name" value="RT_POL"/>
    <property type="match status" value="1"/>
</dbReference>
<keyword evidence="3" id="KW-1185">Reference proteome</keyword>
<evidence type="ECO:0000313" key="3">
    <source>
        <dbReference type="Proteomes" id="UP001168098"/>
    </source>
</evidence>
<dbReference type="GO" id="GO:0003824">
    <property type="term" value="F:catalytic activity"/>
    <property type="evidence" value="ECO:0007669"/>
    <property type="project" value="InterPro"/>
</dbReference>
<accession>A0AA39A869</accession>
<dbReference type="Proteomes" id="UP001168098">
    <property type="component" value="Unassembled WGS sequence"/>
</dbReference>
<dbReference type="InterPro" id="IPR000477">
    <property type="entry name" value="RT_dom"/>
</dbReference>
<name>A0AA39A869_VITRO</name>
<organism evidence="2 3">
    <name type="scientific">Vitis rotundifolia</name>
    <name type="common">Muscadine grape</name>
    <dbReference type="NCBI Taxonomy" id="103349"/>
    <lineage>
        <taxon>Eukaryota</taxon>
        <taxon>Viridiplantae</taxon>
        <taxon>Streptophyta</taxon>
        <taxon>Embryophyta</taxon>
        <taxon>Tracheophyta</taxon>
        <taxon>Spermatophyta</taxon>
        <taxon>Magnoliopsida</taxon>
        <taxon>eudicotyledons</taxon>
        <taxon>Gunneridae</taxon>
        <taxon>Pentapetalae</taxon>
        <taxon>rosids</taxon>
        <taxon>Vitales</taxon>
        <taxon>Vitaceae</taxon>
        <taxon>Viteae</taxon>
        <taxon>Vitis</taxon>
    </lineage>
</organism>
<dbReference type="Pfam" id="PF03372">
    <property type="entry name" value="Exo_endo_phos"/>
    <property type="match status" value="1"/>
</dbReference>
<dbReference type="InterPro" id="IPR036691">
    <property type="entry name" value="Endo/exonu/phosph_ase_sf"/>
</dbReference>
<dbReference type="AlphaFoldDB" id="A0AA39A869"/>
<dbReference type="PANTHER" id="PTHR19446">
    <property type="entry name" value="REVERSE TRANSCRIPTASES"/>
    <property type="match status" value="1"/>
</dbReference>
<dbReference type="EMBL" id="JARBHA010000004">
    <property type="protein sequence ID" value="KAJ9702780.1"/>
    <property type="molecule type" value="Genomic_DNA"/>
</dbReference>
<feature type="domain" description="Reverse transcriptase" evidence="1">
    <location>
        <begin position="429"/>
        <end position="709"/>
    </location>
</feature>
<proteinExistence type="predicted"/>
<evidence type="ECO:0000259" key="1">
    <source>
        <dbReference type="PROSITE" id="PS50878"/>
    </source>
</evidence>
<evidence type="ECO:0000313" key="2">
    <source>
        <dbReference type="EMBL" id="KAJ9702780.1"/>
    </source>
</evidence>